<dbReference type="EMBL" id="LAZR01020839">
    <property type="protein sequence ID" value="KKL87426.1"/>
    <property type="molecule type" value="Genomic_DNA"/>
</dbReference>
<dbReference type="AlphaFoldDB" id="A0A0F9GAD6"/>
<protein>
    <submittedName>
        <fullName evidence="1">Uncharacterized protein</fullName>
    </submittedName>
</protein>
<sequence>MNWQEEALFYKKDRDNYRRQRKQILREIDRLLTVMQEAANYINSKGDVWARDTSRILTRIEGALACARAAAKEKSGTP</sequence>
<gene>
    <name evidence="1" type="ORF">LCGC14_1934790</name>
</gene>
<comment type="caution">
    <text evidence="1">The sequence shown here is derived from an EMBL/GenBank/DDBJ whole genome shotgun (WGS) entry which is preliminary data.</text>
</comment>
<organism evidence="1">
    <name type="scientific">marine sediment metagenome</name>
    <dbReference type="NCBI Taxonomy" id="412755"/>
    <lineage>
        <taxon>unclassified sequences</taxon>
        <taxon>metagenomes</taxon>
        <taxon>ecological metagenomes</taxon>
    </lineage>
</organism>
<reference evidence="1" key="1">
    <citation type="journal article" date="2015" name="Nature">
        <title>Complex archaea that bridge the gap between prokaryotes and eukaryotes.</title>
        <authorList>
            <person name="Spang A."/>
            <person name="Saw J.H."/>
            <person name="Jorgensen S.L."/>
            <person name="Zaremba-Niedzwiedzka K."/>
            <person name="Martijn J."/>
            <person name="Lind A.E."/>
            <person name="van Eijk R."/>
            <person name="Schleper C."/>
            <person name="Guy L."/>
            <person name="Ettema T.J."/>
        </authorList>
    </citation>
    <scope>NUCLEOTIDE SEQUENCE</scope>
</reference>
<name>A0A0F9GAD6_9ZZZZ</name>
<proteinExistence type="predicted"/>
<evidence type="ECO:0000313" key="1">
    <source>
        <dbReference type="EMBL" id="KKL87426.1"/>
    </source>
</evidence>
<accession>A0A0F9GAD6</accession>